<evidence type="ECO:0000256" key="4">
    <source>
        <dbReference type="ARBA" id="ARBA00022729"/>
    </source>
</evidence>
<dbReference type="PANTHER" id="PTHR22897:SF8">
    <property type="entry name" value="SULFHYDRYL OXIDASE"/>
    <property type="match status" value="1"/>
</dbReference>
<keyword evidence="6 10" id="KW-0560">Oxidoreductase</keyword>
<dbReference type="PROSITE" id="PS51324">
    <property type="entry name" value="ERV_ALR"/>
    <property type="match status" value="1"/>
</dbReference>
<dbReference type="EC" id="1.8.3.2" evidence="10"/>
<dbReference type="InterPro" id="IPR036249">
    <property type="entry name" value="Thioredoxin-like_sf"/>
</dbReference>
<dbReference type="PANTHER" id="PTHR22897">
    <property type="entry name" value="QUIESCIN Q6-RELATED SULFHYDRYL OXIDASE"/>
    <property type="match status" value="1"/>
</dbReference>
<evidence type="ECO:0000256" key="7">
    <source>
        <dbReference type="ARBA" id="ARBA00023157"/>
    </source>
</evidence>
<organism evidence="12 13">
    <name type="scientific">Hypsibius exemplaris</name>
    <name type="common">Freshwater tardigrade</name>
    <dbReference type="NCBI Taxonomy" id="2072580"/>
    <lineage>
        <taxon>Eukaryota</taxon>
        <taxon>Metazoa</taxon>
        <taxon>Ecdysozoa</taxon>
        <taxon>Tardigrada</taxon>
        <taxon>Eutardigrada</taxon>
        <taxon>Parachela</taxon>
        <taxon>Hypsibioidea</taxon>
        <taxon>Hypsibiidae</taxon>
        <taxon>Hypsibius</taxon>
    </lineage>
</organism>
<evidence type="ECO:0000313" key="12">
    <source>
        <dbReference type="EMBL" id="OQV25321.1"/>
    </source>
</evidence>
<dbReference type="InterPro" id="IPR042568">
    <property type="entry name" value="QSOX_FAD-bd_sf"/>
</dbReference>
<protein>
    <recommendedName>
        <fullName evidence="10">Sulfhydryl oxidase</fullName>
        <ecNumber evidence="10">1.8.3.2</ecNumber>
    </recommendedName>
</protein>
<dbReference type="EMBL" id="MTYJ01000003">
    <property type="protein sequence ID" value="OQV25321.1"/>
    <property type="molecule type" value="Genomic_DNA"/>
</dbReference>
<evidence type="ECO:0000256" key="9">
    <source>
        <dbReference type="ARBA" id="ARBA00048864"/>
    </source>
</evidence>
<dbReference type="InterPro" id="IPR017905">
    <property type="entry name" value="ERV/ALR_sulphydryl_oxidase"/>
</dbReference>
<evidence type="ECO:0000256" key="6">
    <source>
        <dbReference type="ARBA" id="ARBA00023002"/>
    </source>
</evidence>
<keyword evidence="7" id="KW-1015">Disulfide bond</keyword>
<evidence type="ECO:0000259" key="11">
    <source>
        <dbReference type="PROSITE" id="PS51324"/>
    </source>
</evidence>
<name>A0A1W0XDD0_HYPEX</name>
<evidence type="ECO:0000256" key="8">
    <source>
        <dbReference type="ARBA" id="ARBA00023180"/>
    </source>
</evidence>
<evidence type="ECO:0000256" key="1">
    <source>
        <dbReference type="ARBA" id="ARBA00001974"/>
    </source>
</evidence>
<accession>A0A1W0XDD0</accession>
<dbReference type="GO" id="GO:0000139">
    <property type="term" value="C:Golgi membrane"/>
    <property type="evidence" value="ECO:0007669"/>
    <property type="project" value="TreeGrafter"/>
</dbReference>
<dbReference type="GO" id="GO:0006457">
    <property type="term" value="P:protein folding"/>
    <property type="evidence" value="ECO:0007669"/>
    <property type="project" value="TreeGrafter"/>
</dbReference>
<dbReference type="OrthoDB" id="59470at2759"/>
<dbReference type="Pfam" id="PF18371">
    <property type="entry name" value="FAD_SOX"/>
    <property type="match status" value="1"/>
</dbReference>
<dbReference type="InterPro" id="IPR040986">
    <property type="entry name" value="QSOX_FAD-bd_dom"/>
</dbReference>
<dbReference type="Gene3D" id="3.40.30.10">
    <property type="entry name" value="Glutaredoxin"/>
    <property type="match status" value="2"/>
</dbReference>
<dbReference type="GO" id="GO:0003756">
    <property type="term" value="F:protein disulfide isomerase activity"/>
    <property type="evidence" value="ECO:0007669"/>
    <property type="project" value="TreeGrafter"/>
</dbReference>
<dbReference type="Pfam" id="PF00085">
    <property type="entry name" value="Thioredoxin"/>
    <property type="match status" value="1"/>
</dbReference>
<dbReference type="SUPFAM" id="SSF69000">
    <property type="entry name" value="FAD-dependent thiol oxidase"/>
    <property type="match status" value="1"/>
</dbReference>
<dbReference type="AlphaFoldDB" id="A0A1W0XDD0"/>
<comment type="caution">
    <text evidence="12">The sequence shown here is derived from an EMBL/GenBank/DDBJ whole genome shotgun (WGS) entry which is preliminary data.</text>
</comment>
<gene>
    <name evidence="12" type="ORF">BV898_01003</name>
</gene>
<dbReference type="InterPro" id="IPR013766">
    <property type="entry name" value="Thioredoxin_domain"/>
</dbReference>
<keyword evidence="13" id="KW-1185">Reference proteome</keyword>
<dbReference type="SUPFAM" id="SSF52833">
    <property type="entry name" value="Thioredoxin-like"/>
    <property type="match status" value="1"/>
</dbReference>
<dbReference type="Pfam" id="PF04777">
    <property type="entry name" value="Evr1_Alr"/>
    <property type="match status" value="1"/>
</dbReference>
<dbReference type="GO" id="GO:0016971">
    <property type="term" value="F:flavin-dependent sulfhydryl oxidase activity"/>
    <property type="evidence" value="ECO:0007669"/>
    <property type="project" value="InterPro"/>
</dbReference>
<dbReference type="InterPro" id="IPR039798">
    <property type="entry name" value="Sulfhydryl_oxidase"/>
</dbReference>
<evidence type="ECO:0000313" key="13">
    <source>
        <dbReference type="Proteomes" id="UP000192578"/>
    </source>
</evidence>
<evidence type="ECO:0000256" key="2">
    <source>
        <dbReference type="ARBA" id="ARBA00006041"/>
    </source>
</evidence>
<proteinExistence type="inferred from homology"/>
<evidence type="ECO:0000256" key="10">
    <source>
        <dbReference type="RuleBase" id="RU371123"/>
    </source>
</evidence>
<comment type="cofactor">
    <cofactor evidence="1 10">
        <name>FAD</name>
        <dbReference type="ChEBI" id="CHEBI:57692"/>
    </cofactor>
</comment>
<dbReference type="GO" id="GO:0005615">
    <property type="term" value="C:extracellular space"/>
    <property type="evidence" value="ECO:0007669"/>
    <property type="project" value="TreeGrafter"/>
</dbReference>
<evidence type="ECO:0000256" key="3">
    <source>
        <dbReference type="ARBA" id="ARBA00022630"/>
    </source>
</evidence>
<dbReference type="Gene3D" id="1.20.120.1960">
    <property type="entry name" value="QSOX sulfhydryl oxidase domain"/>
    <property type="match status" value="1"/>
</dbReference>
<keyword evidence="3 10" id="KW-0285">Flavoprotein</keyword>
<keyword evidence="5 10" id="KW-0274">FAD</keyword>
<sequence length="587" mass="65528">MLRRFRSLNSIAVTATHFAIILLIILCGDVDSLYDGNTDRGLYVLTEESFNPTVYRHIGPNRELRTESNLWIVQFYNSWCGHCIKFSPIYKALANRTQHWSAYLKLGVVNCADDLNRDLCTRFGIRQTPVLRLLTTGSHPANKGEDVEVRHSTTNLLQTVLDVMEYQRTPRELQPLPEQRVGELWASLPRSVNEVAVIVEPIGSHVGKEALLHALPNLHAIALRRAHNNNRALLDSLNVNERTTFVMFLDRLHPDEKGLVTLESLSRNSDPVAVFTNAIIRADTELTTRLRIQRRPQLGPVYGDTTSPAVRRPMQMQVHSASSFTLSVQTAVSGQDLNSAVLYSLSNEIARHNDITGREYETLKAYVTGLIKWVPVRPATLTALRILETSLRRGNGITGAEVTRLLRASNLNVDSGAIEWDHCKGSVPDRRGYPCGLWQIIHTMSVRAYEAGLLSAATVESNALAANGVLTAVIGYVEHFFSCGECSRNFMKGVASLRRNQVVVSNADAVLFLWRAHNNANRFLAGDLSEDPAHPKQQFPTLVQCLDCRNSADPQAQTIVWNEGNVLRFLREFYGAKRSAGATFVLE</sequence>
<dbReference type="Proteomes" id="UP000192578">
    <property type="component" value="Unassembled WGS sequence"/>
</dbReference>
<dbReference type="InterPro" id="IPR036774">
    <property type="entry name" value="ERV/ALR_sulphydryl_oxid_sf"/>
</dbReference>
<feature type="domain" description="ERV/ALR sulfhydryl oxidase" evidence="11">
    <location>
        <begin position="426"/>
        <end position="539"/>
    </location>
</feature>
<keyword evidence="4" id="KW-0732">Signal</keyword>
<comment type="similarity">
    <text evidence="2">Belongs to the quiescin-sulfhydryl oxidase (QSOX) family.</text>
</comment>
<reference evidence="13" key="1">
    <citation type="submission" date="2017-01" db="EMBL/GenBank/DDBJ databases">
        <title>Comparative genomics of anhydrobiosis in the tardigrade Hypsibius dujardini.</title>
        <authorList>
            <person name="Yoshida Y."/>
            <person name="Koutsovoulos G."/>
            <person name="Laetsch D."/>
            <person name="Stevens L."/>
            <person name="Kumar S."/>
            <person name="Horikawa D."/>
            <person name="Ishino K."/>
            <person name="Komine S."/>
            <person name="Tomita M."/>
            <person name="Blaxter M."/>
            <person name="Arakawa K."/>
        </authorList>
    </citation>
    <scope>NUCLEOTIDE SEQUENCE [LARGE SCALE GENOMIC DNA]</scope>
    <source>
        <strain evidence="13">Z151</strain>
    </source>
</reference>
<evidence type="ECO:0000256" key="5">
    <source>
        <dbReference type="ARBA" id="ARBA00022827"/>
    </source>
</evidence>
<dbReference type="Gene3D" id="1.20.120.310">
    <property type="entry name" value="ERV/ALR sulfhydryl oxidase domain"/>
    <property type="match status" value="1"/>
</dbReference>
<comment type="catalytic activity">
    <reaction evidence="9 10">
        <text>2 R'C(R)SH + O2 = R'C(R)S-S(R)CR' + H2O2</text>
        <dbReference type="Rhea" id="RHEA:17357"/>
        <dbReference type="ChEBI" id="CHEBI:15379"/>
        <dbReference type="ChEBI" id="CHEBI:16240"/>
        <dbReference type="ChEBI" id="CHEBI:16520"/>
        <dbReference type="ChEBI" id="CHEBI:17412"/>
        <dbReference type="EC" id="1.8.3.2"/>
    </reaction>
</comment>
<keyword evidence="8" id="KW-0325">Glycoprotein</keyword>